<evidence type="ECO:0000256" key="1">
    <source>
        <dbReference type="SAM" id="MobiDB-lite"/>
    </source>
</evidence>
<dbReference type="EMBL" id="CAVNYO010000403">
    <property type="protein sequence ID" value="CAK5274938.1"/>
    <property type="molecule type" value="Genomic_DNA"/>
</dbReference>
<keyword evidence="2" id="KW-1133">Transmembrane helix</keyword>
<feature type="transmembrane region" description="Helical" evidence="2">
    <location>
        <begin position="227"/>
        <end position="245"/>
    </location>
</feature>
<evidence type="ECO:0000256" key="2">
    <source>
        <dbReference type="SAM" id="Phobius"/>
    </source>
</evidence>
<sequence length="336" mass="36978">MSSNLKPVIFRIVSFSLAGGDILQTIPQTLALYHKQWVNRSLSIACVAYATARYMTLISLITNGIGFFSTDFTLQTCKPFYMVPNITAMIAGMAVQILVFLRTYAISGRSPLILYGLGGLLLLGFPVQMFGIVYHRVPEVTGGECKGKVFNETDWNIVYYSAHMVYDVIACAVGTYYLIASSRISGSFNMSAFIRRVLRNGLLYTIAVFVANLWVVLELSAVLRTGVGATLPLAVVLIAAQHLILSTQRGTRDMTSSHEYSGPSTRRGAALNARARRMPGERTLGEVEMQATKIYVVSETYDDREPAPADRKRGLHETDSSASDRSERAGIKMMAQ</sequence>
<evidence type="ECO:0008006" key="5">
    <source>
        <dbReference type="Google" id="ProtNLM"/>
    </source>
</evidence>
<gene>
    <name evidence="3" type="ORF">MYCIT1_LOCUS22363</name>
</gene>
<feature type="transmembrane region" description="Helical" evidence="2">
    <location>
        <begin position="113"/>
        <end position="137"/>
    </location>
</feature>
<evidence type="ECO:0000313" key="3">
    <source>
        <dbReference type="EMBL" id="CAK5274938.1"/>
    </source>
</evidence>
<comment type="caution">
    <text evidence="3">The sequence shown here is derived from an EMBL/GenBank/DDBJ whole genome shotgun (WGS) entry which is preliminary data.</text>
</comment>
<proteinExistence type="predicted"/>
<feature type="transmembrane region" description="Helical" evidence="2">
    <location>
        <begin position="80"/>
        <end position="101"/>
    </location>
</feature>
<feature type="transmembrane region" description="Helical" evidence="2">
    <location>
        <begin position="42"/>
        <end position="68"/>
    </location>
</feature>
<name>A0AAD2HHE9_9AGAR</name>
<protein>
    <recommendedName>
        <fullName evidence="5">Transmembrane protein</fullName>
    </recommendedName>
</protein>
<feature type="region of interest" description="Disordered" evidence="1">
    <location>
        <begin position="300"/>
        <end position="336"/>
    </location>
</feature>
<keyword evidence="2" id="KW-0472">Membrane</keyword>
<feature type="transmembrane region" description="Helical" evidence="2">
    <location>
        <begin position="201"/>
        <end position="221"/>
    </location>
</feature>
<feature type="transmembrane region" description="Helical" evidence="2">
    <location>
        <begin position="157"/>
        <end position="180"/>
    </location>
</feature>
<keyword evidence="4" id="KW-1185">Reference proteome</keyword>
<dbReference type="Proteomes" id="UP001295794">
    <property type="component" value="Unassembled WGS sequence"/>
</dbReference>
<organism evidence="3 4">
    <name type="scientific">Mycena citricolor</name>
    <dbReference type="NCBI Taxonomy" id="2018698"/>
    <lineage>
        <taxon>Eukaryota</taxon>
        <taxon>Fungi</taxon>
        <taxon>Dikarya</taxon>
        <taxon>Basidiomycota</taxon>
        <taxon>Agaricomycotina</taxon>
        <taxon>Agaricomycetes</taxon>
        <taxon>Agaricomycetidae</taxon>
        <taxon>Agaricales</taxon>
        <taxon>Marasmiineae</taxon>
        <taxon>Mycenaceae</taxon>
        <taxon>Mycena</taxon>
    </lineage>
</organism>
<evidence type="ECO:0000313" key="4">
    <source>
        <dbReference type="Proteomes" id="UP001295794"/>
    </source>
</evidence>
<feature type="compositionally biased region" description="Basic and acidic residues" evidence="1">
    <location>
        <begin position="301"/>
        <end position="330"/>
    </location>
</feature>
<keyword evidence="2" id="KW-0812">Transmembrane</keyword>
<reference evidence="3" key="1">
    <citation type="submission" date="2023-11" db="EMBL/GenBank/DDBJ databases">
        <authorList>
            <person name="De Vega J J."/>
            <person name="De Vega J J."/>
        </authorList>
    </citation>
    <scope>NUCLEOTIDE SEQUENCE</scope>
</reference>
<dbReference type="AlphaFoldDB" id="A0AAD2HHE9"/>
<accession>A0AAD2HHE9</accession>